<dbReference type="GO" id="GO:0019264">
    <property type="term" value="P:glycine biosynthetic process from serine"/>
    <property type="evidence" value="ECO:0007669"/>
    <property type="project" value="InterPro"/>
</dbReference>
<dbReference type="FunFam" id="3.40.640.10:FF:000001">
    <property type="entry name" value="Serine hydroxymethyltransferase"/>
    <property type="match status" value="1"/>
</dbReference>
<dbReference type="UniPathway" id="UPA00193"/>
<feature type="domain" description="Serine hydroxymethyltransferase-like" evidence="13">
    <location>
        <begin position="8"/>
        <end position="383"/>
    </location>
</feature>
<comment type="subunit">
    <text evidence="4 11">Homodimer.</text>
</comment>
<comment type="pathway">
    <text evidence="11">One-carbon metabolism; tetrahydrofolate interconversion.</text>
</comment>
<dbReference type="GO" id="GO:0032259">
    <property type="term" value="P:methylation"/>
    <property type="evidence" value="ECO:0007669"/>
    <property type="project" value="UniProtKB-KW"/>
</dbReference>
<feature type="binding site" evidence="11">
    <location>
        <position position="244"/>
    </location>
    <ligand>
        <name>(6S)-5,6,7,8-tetrahydrofolate</name>
        <dbReference type="ChEBI" id="CHEBI:57453"/>
    </ligand>
</feature>
<evidence type="ECO:0000256" key="6">
    <source>
        <dbReference type="ARBA" id="ARBA00022563"/>
    </source>
</evidence>
<evidence type="ECO:0000256" key="7">
    <source>
        <dbReference type="ARBA" id="ARBA00022605"/>
    </source>
</evidence>
<feature type="binding site" evidence="11">
    <location>
        <position position="121"/>
    </location>
    <ligand>
        <name>(6S)-5,6,7,8-tetrahydrofolate</name>
        <dbReference type="ChEBI" id="CHEBI:57453"/>
    </ligand>
</feature>
<dbReference type="InterPro" id="IPR001085">
    <property type="entry name" value="Ser_HO-MeTrfase"/>
</dbReference>
<comment type="catalytic activity">
    <reaction evidence="11">
        <text>(6R)-5,10-methylene-5,6,7,8-tetrahydrofolate + D-alanine + H2O = 2-methylserine + (6S)-5,6,7,8-tetrahydrofolate</text>
        <dbReference type="Rhea" id="RHEA:10064"/>
        <dbReference type="ChEBI" id="CHEBI:15377"/>
        <dbReference type="ChEBI" id="CHEBI:15636"/>
        <dbReference type="ChEBI" id="CHEBI:57416"/>
        <dbReference type="ChEBI" id="CHEBI:57453"/>
        <dbReference type="ChEBI" id="CHEBI:58275"/>
        <dbReference type="EC" id="2.1.2.7"/>
    </reaction>
</comment>
<dbReference type="RefSeq" id="WP_278278121.1">
    <property type="nucleotide sequence ID" value="NZ_FMWL01000003.1"/>
</dbReference>
<accession>A0A1G5RW53</accession>
<dbReference type="EMBL" id="FMWL01000003">
    <property type="protein sequence ID" value="SCZ77671.1"/>
    <property type="molecule type" value="Genomic_DNA"/>
</dbReference>
<dbReference type="Gene3D" id="3.40.640.10">
    <property type="entry name" value="Type I PLP-dependent aspartate aminotransferase-like (Major domain)"/>
    <property type="match status" value="1"/>
</dbReference>
<dbReference type="Proteomes" id="UP000199208">
    <property type="component" value="Unassembled WGS sequence"/>
</dbReference>
<gene>
    <name evidence="11" type="primary">mshmt</name>
    <name evidence="14" type="ORF">SAMN03080599_00869</name>
</gene>
<dbReference type="AlphaFoldDB" id="A0A1G5RW53"/>
<feature type="site" description="Plays an important role in substrate specificity" evidence="11">
    <location>
        <position position="229"/>
    </location>
</feature>
<name>A0A1G5RW53_9FIRM</name>
<evidence type="ECO:0000256" key="11">
    <source>
        <dbReference type="HAMAP-Rule" id="MF_00051"/>
    </source>
</evidence>
<dbReference type="InterPro" id="IPR039429">
    <property type="entry name" value="SHMT-like_dom"/>
</dbReference>
<dbReference type="Pfam" id="PF00464">
    <property type="entry name" value="SHMT"/>
    <property type="match status" value="1"/>
</dbReference>
<evidence type="ECO:0000256" key="3">
    <source>
        <dbReference type="ARBA" id="ARBA00006376"/>
    </source>
</evidence>
<dbReference type="NCBIfam" id="NF000586">
    <property type="entry name" value="PRK00011.1"/>
    <property type="match status" value="1"/>
</dbReference>
<evidence type="ECO:0000313" key="14">
    <source>
        <dbReference type="EMBL" id="SCZ77671.1"/>
    </source>
</evidence>
<dbReference type="GO" id="GO:0030170">
    <property type="term" value="F:pyridoxal phosphate binding"/>
    <property type="evidence" value="ECO:0007669"/>
    <property type="project" value="UniProtKB-UniRule"/>
</dbReference>
<dbReference type="HAMAP" id="MF_00051">
    <property type="entry name" value="SHMT"/>
    <property type="match status" value="1"/>
</dbReference>
<dbReference type="GO" id="GO:0050413">
    <property type="term" value="F:D-alanine 2-hydroxymethyltransferase activity"/>
    <property type="evidence" value="ECO:0007669"/>
    <property type="project" value="UniProtKB-EC"/>
</dbReference>
<evidence type="ECO:0000256" key="1">
    <source>
        <dbReference type="ARBA" id="ARBA00001933"/>
    </source>
</evidence>
<feature type="modified residue" description="N6-(pyridoxal phosphate)lysine" evidence="11 12">
    <location>
        <position position="230"/>
    </location>
</feature>
<evidence type="ECO:0000256" key="4">
    <source>
        <dbReference type="ARBA" id="ARBA00011738"/>
    </source>
</evidence>
<comment type="subcellular location">
    <subcellularLocation>
        <location evidence="2 11">Cytoplasm</location>
    </subcellularLocation>
</comment>
<dbReference type="InterPro" id="IPR015424">
    <property type="entry name" value="PyrdxlP-dep_Trfase"/>
</dbReference>
<dbReference type="GO" id="GO:0008168">
    <property type="term" value="F:methyltransferase activity"/>
    <property type="evidence" value="ECO:0007669"/>
    <property type="project" value="UniProtKB-KW"/>
</dbReference>
<evidence type="ECO:0000256" key="10">
    <source>
        <dbReference type="ARBA" id="ARBA00054606"/>
    </source>
</evidence>
<dbReference type="EC" id="2.1.2.7" evidence="11"/>
<dbReference type="GO" id="GO:0035999">
    <property type="term" value="P:tetrahydrofolate interconversion"/>
    <property type="evidence" value="ECO:0007669"/>
    <property type="project" value="UniProtKB-UniRule"/>
</dbReference>
<comment type="similarity">
    <text evidence="3 11">Belongs to the SHMT family.</text>
</comment>
<dbReference type="CDD" id="cd00378">
    <property type="entry name" value="SHMT"/>
    <property type="match status" value="1"/>
</dbReference>
<keyword evidence="5 11" id="KW-0963">Cytoplasm</keyword>
<dbReference type="GO" id="GO:0005829">
    <property type="term" value="C:cytosol"/>
    <property type="evidence" value="ECO:0007669"/>
    <property type="project" value="TreeGrafter"/>
</dbReference>
<keyword evidence="15" id="KW-1185">Reference proteome</keyword>
<sequence>MAKRLENLKHSDPQLYEICERELRRQRKGLELIASESFVPPEIMELQGSVLTNKTAEGYPGKRYHAGCGVMDDMERLGIERAKALFGAEHANIQPLGGSSANQAVYFSVLKPGDKILGMKLDQGGHLTHGYAMNFSGRTYEFYDYGLDPVTETIDYESVERLANQHRPKMIVAGASAYPRRIDYERLAQIAKSVSAYFFVDIAHIAGLIAAGVIPSPVPYADFVTSTTTKTLAGARGGFILCREAYAKAVDQAVFPGIQGSMHMHTMAAKAFTFGYAMTNQFKAYAENVLNNAAALGEALEENGFRLVSGGTDNHLLLLDLRSKKLTGKRYEQILESVGITVNKNMIPMDPEKPMVTSGIRVGVTAMTIKGMGPGEMREIAALMTRAAENHDQPEAMKTISMEVEALAERFPLYEGFLD</sequence>
<feature type="binding site" evidence="11">
    <location>
        <begin position="125"/>
        <end position="127"/>
    </location>
    <ligand>
        <name>(6S)-5,6,7,8-tetrahydrofolate</name>
        <dbReference type="ChEBI" id="CHEBI:57453"/>
    </ligand>
</feature>
<dbReference type="PIRSF" id="PIRSF000412">
    <property type="entry name" value="SHMT"/>
    <property type="match status" value="1"/>
</dbReference>
<keyword evidence="7" id="KW-0028">Amino-acid biosynthesis</keyword>
<proteinExistence type="inferred from homology"/>
<evidence type="ECO:0000256" key="2">
    <source>
        <dbReference type="ARBA" id="ARBA00004496"/>
    </source>
</evidence>
<dbReference type="InterPro" id="IPR015421">
    <property type="entry name" value="PyrdxlP-dep_Trfase_major"/>
</dbReference>
<dbReference type="PANTHER" id="PTHR11680">
    <property type="entry name" value="SERINE HYDROXYMETHYLTRANSFERASE"/>
    <property type="match status" value="1"/>
</dbReference>
<reference evidence="14 15" key="1">
    <citation type="submission" date="2016-10" db="EMBL/GenBank/DDBJ databases">
        <authorList>
            <person name="de Groot N.N."/>
        </authorList>
    </citation>
    <scope>NUCLEOTIDE SEQUENCE [LARGE SCALE GENOMIC DNA]</scope>
    <source>
        <strain evidence="14 15">DSM 2784</strain>
    </source>
</reference>
<comment type="caution">
    <text evidence="11">Lacks conserved residue(s) required for the propagation of feature annotation.</text>
</comment>
<dbReference type="InterPro" id="IPR049943">
    <property type="entry name" value="Ser_HO-MeTrfase-like"/>
</dbReference>
<organism evidence="14 15">
    <name type="scientific">Acidaminobacter hydrogenoformans DSM 2784</name>
    <dbReference type="NCBI Taxonomy" id="1120920"/>
    <lineage>
        <taxon>Bacteria</taxon>
        <taxon>Bacillati</taxon>
        <taxon>Bacillota</taxon>
        <taxon>Clostridia</taxon>
        <taxon>Peptostreptococcales</taxon>
        <taxon>Acidaminobacteraceae</taxon>
        <taxon>Acidaminobacter</taxon>
    </lineage>
</organism>
<dbReference type="PANTHER" id="PTHR11680:SF35">
    <property type="entry name" value="SERINE HYDROXYMETHYLTRANSFERASE 1"/>
    <property type="match status" value="1"/>
</dbReference>
<dbReference type="GO" id="GO:0004372">
    <property type="term" value="F:glycine hydroxymethyltransferase activity"/>
    <property type="evidence" value="ECO:0007669"/>
    <property type="project" value="InterPro"/>
</dbReference>
<evidence type="ECO:0000256" key="12">
    <source>
        <dbReference type="PIRSR" id="PIRSR000412-50"/>
    </source>
</evidence>
<evidence type="ECO:0000256" key="8">
    <source>
        <dbReference type="ARBA" id="ARBA00022679"/>
    </source>
</evidence>
<comment type="function">
    <text evidence="10">Catalyzes the reversible interconversion of serine and glycine with tetrahydrofolate (THF) serving as the one-carbon carrier. This reaction serves as the major source of one-carbon groups required for the biosynthesis of purines, thymidylate, methionine, and other important biomolecules. Also exhibits THF-independent aldolase activity toward beta-hydroxyamino acids, producing glycine and aldehydes, via a retro-aldol mechanism. Thus, is able to catalyze the cleavage of L-allo-threonine.</text>
</comment>
<keyword evidence="6 11" id="KW-0554">One-carbon metabolism</keyword>
<evidence type="ECO:0000256" key="5">
    <source>
        <dbReference type="ARBA" id="ARBA00022490"/>
    </source>
</evidence>
<dbReference type="STRING" id="1120920.SAMN03080599_00869"/>
<comment type="cofactor">
    <cofactor evidence="1 11 12">
        <name>pyridoxal 5'-phosphate</name>
        <dbReference type="ChEBI" id="CHEBI:597326"/>
    </cofactor>
</comment>
<keyword evidence="14" id="KW-0489">Methyltransferase</keyword>
<protein>
    <recommendedName>
        <fullName evidence="11">2-methylserine hydroxymethyltransferase</fullName>
        <shortName evidence="11">MSHMT</shortName>
        <ecNumber evidence="11">2.1.2.7</ecNumber>
    </recommendedName>
    <alternativeName>
        <fullName evidence="11">Alpha-methylserine hydroxymethyltransferase</fullName>
    </alternativeName>
    <alternativeName>
        <fullName evidence="11">D-alanine 2-hydroxymethyltransferase</fullName>
    </alternativeName>
</protein>
<evidence type="ECO:0000313" key="15">
    <source>
        <dbReference type="Proteomes" id="UP000199208"/>
    </source>
</evidence>
<dbReference type="Gene3D" id="3.90.1150.10">
    <property type="entry name" value="Aspartate Aminotransferase, domain 1"/>
    <property type="match status" value="1"/>
</dbReference>
<evidence type="ECO:0000256" key="9">
    <source>
        <dbReference type="ARBA" id="ARBA00022898"/>
    </source>
</evidence>
<dbReference type="SUPFAM" id="SSF53383">
    <property type="entry name" value="PLP-dependent transferases"/>
    <property type="match status" value="1"/>
</dbReference>
<dbReference type="InterPro" id="IPR015422">
    <property type="entry name" value="PyrdxlP-dep_Trfase_small"/>
</dbReference>
<evidence type="ECO:0000259" key="13">
    <source>
        <dbReference type="Pfam" id="PF00464"/>
    </source>
</evidence>
<keyword evidence="9 11" id="KW-0663">Pyridoxal phosphate</keyword>
<comment type="function">
    <text evidence="11">Catalyzes the reversible interconversion of alpha-methyl-L-serine to D-alanine with tetrahydrofolate (THF) serving as the one-carbon carrier.</text>
</comment>
<keyword evidence="8 11" id="KW-0808">Transferase</keyword>